<keyword evidence="3" id="KW-0061">Asparagine biosynthesis</keyword>
<organism evidence="6 7">
    <name type="scientific">Streptomyces blastmyceticus</name>
    <dbReference type="NCBI Taxonomy" id="68180"/>
    <lineage>
        <taxon>Bacteria</taxon>
        <taxon>Bacillati</taxon>
        <taxon>Actinomycetota</taxon>
        <taxon>Actinomycetes</taxon>
        <taxon>Kitasatosporales</taxon>
        <taxon>Streptomycetaceae</taxon>
        <taxon>Streptomyces</taxon>
    </lineage>
</organism>
<dbReference type="InterPro" id="IPR001962">
    <property type="entry name" value="Asn_synthase"/>
</dbReference>
<accession>A0ABP3HAY5</accession>
<proteinExistence type="predicted"/>
<evidence type="ECO:0000256" key="3">
    <source>
        <dbReference type="ARBA" id="ARBA00022888"/>
    </source>
</evidence>
<evidence type="ECO:0000259" key="5">
    <source>
        <dbReference type="Pfam" id="PF00733"/>
    </source>
</evidence>
<dbReference type="InterPro" id="IPR029055">
    <property type="entry name" value="Ntn_hydrolases_N"/>
</dbReference>
<dbReference type="SUPFAM" id="SSF52402">
    <property type="entry name" value="Adenine nucleotide alpha hydrolases-like"/>
    <property type="match status" value="1"/>
</dbReference>
<evidence type="ECO:0000313" key="7">
    <source>
        <dbReference type="Proteomes" id="UP001500063"/>
    </source>
</evidence>
<dbReference type="PANTHER" id="PTHR43284:SF1">
    <property type="entry name" value="ASPARAGINE SYNTHETASE"/>
    <property type="match status" value="1"/>
</dbReference>
<dbReference type="Gene3D" id="3.40.50.620">
    <property type="entry name" value="HUPs"/>
    <property type="match status" value="2"/>
</dbReference>
<keyword evidence="3" id="KW-0028">Amino-acid biosynthesis</keyword>
<dbReference type="EMBL" id="BAAABW010000026">
    <property type="protein sequence ID" value="GAA0365139.1"/>
    <property type="molecule type" value="Genomic_DNA"/>
</dbReference>
<evidence type="ECO:0000313" key="6">
    <source>
        <dbReference type="EMBL" id="GAA0365139.1"/>
    </source>
</evidence>
<keyword evidence="7" id="KW-1185">Reference proteome</keyword>
<evidence type="ECO:0000256" key="1">
    <source>
        <dbReference type="ARBA" id="ARBA00005187"/>
    </source>
</evidence>
<gene>
    <name evidence="6" type="ORF">GCM10010319_48800</name>
</gene>
<dbReference type="PANTHER" id="PTHR43284">
    <property type="entry name" value="ASPARAGINE SYNTHETASE (GLUTAMINE-HYDROLYZING)"/>
    <property type="match status" value="1"/>
</dbReference>
<dbReference type="InterPro" id="IPR051786">
    <property type="entry name" value="ASN_synthetase/amidase"/>
</dbReference>
<reference evidence="7" key="1">
    <citation type="journal article" date="2019" name="Int. J. Syst. Evol. Microbiol.">
        <title>The Global Catalogue of Microorganisms (GCM) 10K type strain sequencing project: providing services to taxonomists for standard genome sequencing and annotation.</title>
        <authorList>
            <consortium name="The Broad Institute Genomics Platform"/>
            <consortium name="The Broad Institute Genome Sequencing Center for Infectious Disease"/>
            <person name="Wu L."/>
            <person name="Ma J."/>
        </authorList>
    </citation>
    <scope>NUCLEOTIDE SEQUENCE [LARGE SCALE GENOMIC DNA]</scope>
    <source>
        <strain evidence="7">JCM 4565</strain>
    </source>
</reference>
<dbReference type="EC" id="6.3.5.4" evidence="2"/>
<dbReference type="InterPro" id="IPR014729">
    <property type="entry name" value="Rossmann-like_a/b/a_fold"/>
</dbReference>
<name>A0ABP3HAY5_9ACTN</name>
<dbReference type="Proteomes" id="UP001500063">
    <property type="component" value="Unassembled WGS sequence"/>
</dbReference>
<evidence type="ECO:0000256" key="2">
    <source>
        <dbReference type="ARBA" id="ARBA00012737"/>
    </source>
</evidence>
<protein>
    <recommendedName>
        <fullName evidence="2">asparagine synthase (glutamine-hydrolyzing)</fullName>
        <ecNumber evidence="2">6.3.5.4</ecNumber>
    </recommendedName>
</protein>
<feature type="domain" description="Asparagine synthetase" evidence="5">
    <location>
        <begin position="221"/>
        <end position="612"/>
    </location>
</feature>
<comment type="caution">
    <text evidence="6">The sequence shown here is derived from an EMBL/GenBank/DDBJ whole genome shotgun (WGS) entry which is preliminary data.</text>
</comment>
<comment type="pathway">
    <text evidence="1">Amino-acid biosynthesis; L-asparagine biosynthesis; L-asparagine from L-aspartate (L-Gln route): step 1/1.</text>
</comment>
<comment type="catalytic activity">
    <reaction evidence="4">
        <text>L-aspartate + L-glutamine + ATP + H2O = L-asparagine + L-glutamate + AMP + diphosphate + H(+)</text>
        <dbReference type="Rhea" id="RHEA:12228"/>
        <dbReference type="ChEBI" id="CHEBI:15377"/>
        <dbReference type="ChEBI" id="CHEBI:15378"/>
        <dbReference type="ChEBI" id="CHEBI:29985"/>
        <dbReference type="ChEBI" id="CHEBI:29991"/>
        <dbReference type="ChEBI" id="CHEBI:30616"/>
        <dbReference type="ChEBI" id="CHEBI:33019"/>
        <dbReference type="ChEBI" id="CHEBI:58048"/>
        <dbReference type="ChEBI" id="CHEBI:58359"/>
        <dbReference type="ChEBI" id="CHEBI:456215"/>
        <dbReference type="EC" id="6.3.5.4"/>
    </reaction>
</comment>
<dbReference type="SUPFAM" id="SSF56235">
    <property type="entry name" value="N-terminal nucleophile aminohydrolases (Ntn hydrolases)"/>
    <property type="match status" value="1"/>
</dbReference>
<dbReference type="Pfam" id="PF00733">
    <property type="entry name" value="Asn_synthase"/>
    <property type="match status" value="1"/>
</dbReference>
<evidence type="ECO:0000256" key="4">
    <source>
        <dbReference type="ARBA" id="ARBA00048741"/>
    </source>
</evidence>
<sequence length="624" mass="67581">MQGPIKEIEVVGAGTPYFVVLPDHETATAAADRLPPGAAQIMTHRSGRPWVAGRLAPGQVLLAEHGDTRLAVIGHCSVSAAELTATAAKVHEPHHLDRLGTDWAGSFHLIALIDGRVHIQGSASGLRRVFHGRLGALTLAADRADALADLLDASFDRSALALRLLVSVPHPLTDRTPWQNVTAVPPGSRLTLSSDGRQQAVTSWWRAPEPVLSLEDGAAALRQALETAVRVRSDGARTITADLSGGLDSTGLTMLAARERASLTAFTMENPDEADEDLRWARTAAAHLPQLNHIVYPADQLPGFLGGLVDADGVPLPVDVLPDEPSSAVVSAPRMRAAKEMATAHGSRLHLDGFGGDQLLTGHPGYEHDLLRSRPLLALKRLHTLHELTGFQRRPALRDLLDGRSYRHWLATETAALARQRPPRPQNSAFAWGGTLRLPRWITPEAGHLITQELRHAAGTALPLAAARGRHGDLLEIQNTGRMIRQLHQAVATADFTPASPFLDDQVVHACLAVRPDERVTPWELKPLLKAALADVLPRELLTRRTKGDGALIAAEGFERHRRDIAGLWDSSALAELGLIDPEPLRALFRRPYSPRLHERAMPTTIGCELWTRAARRAPAAART</sequence>